<sequence>MAFYPSYELQRKEENFYSNDHIVMTFVYLITSFMDMKKNYSELSEHIISQVLTVKNGIHLSGFMRISSSMANLPNPKFSGSPKTAGSDRTDLISAKISIHLAMW</sequence>
<evidence type="ECO:0000313" key="2">
    <source>
        <dbReference type="Proteomes" id="UP001195483"/>
    </source>
</evidence>
<protein>
    <submittedName>
        <fullName evidence="1">Uncharacterized protein</fullName>
    </submittedName>
</protein>
<proteinExistence type="predicted"/>
<keyword evidence="2" id="KW-1185">Reference proteome</keyword>
<accession>A0AAE0RYA1</accession>
<dbReference type="EMBL" id="JAEAOA010002057">
    <property type="protein sequence ID" value="KAK3581750.1"/>
    <property type="molecule type" value="Genomic_DNA"/>
</dbReference>
<reference evidence="1" key="3">
    <citation type="submission" date="2023-05" db="EMBL/GenBank/DDBJ databases">
        <authorList>
            <person name="Smith C.H."/>
        </authorList>
    </citation>
    <scope>NUCLEOTIDE SEQUENCE</scope>
    <source>
        <strain evidence="1">CHS0354</strain>
        <tissue evidence="1">Mantle</tissue>
    </source>
</reference>
<evidence type="ECO:0000313" key="1">
    <source>
        <dbReference type="EMBL" id="KAK3581750.1"/>
    </source>
</evidence>
<name>A0AAE0RYA1_9BIVA</name>
<dbReference type="Proteomes" id="UP001195483">
    <property type="component" value="Unassembled WGS sequence"/>
</dbReference>
<organism evidence="1 2">
    <name type="scientific">Potamilus streckersoni</name>
    <dbReference type="NCBI Taxonomy" id="2493646"/>
    <lineage>
        <taxon>Eukaryota</taxon>
        <taxon>Metazoa</taxon>
        <taxon>Spiralia</taxon>
        <taxon>Lophotrochozoa</taxon>
        <taxon>Mollusca</taxon>
        <taxon>Bivalvia</taxon>
        <taxon>Autobranchia</taxon>
        <taxon>Heteroconchia</taxon>
        <taxon>Palaeoheterodonta</taxon>
        <taxon>Unionida</taxon>
        <taxon>Unionoidea</taxon>
        <taxon>Unionidae</taxon>
        <taxon>Ambleminae</taxon>
        <taxon>Lampsilini</taxon>
        <taxon>Potamilus</taxon>
    </lineage>
</organism>
<gene>
    <name evidence="1" type="ORF">CHS0354_035081</name>
</gene>
<dbReference type="AlphaFoldDB" id="A0AAE0RYA1"/>
<reference evidence="1" key="1">
    <citation type="journal article" date="2021" name="Genome Biol. Evol.">
        <title>A High-Quality Reference Genome for a Parasitic Bivalve with Doubly Uniparental Inheritance (Bivalvia: Unionida).</title>
        <authorList>
            <person name="Smith C.H."/>
        </authorList>
    </citation>
    <scope>NUCLEOTIDE SEQUENCE</scope>
    <source>
        <strain evidence="1">CHS0354</strain>
    </source>
</reference>
<comment type="caution">
    <text evidence="1">The sequence shown here is derived from an EMBL/GenBank/DDBJ whole genome shotgun (WGS) entry which is preliminary data.</text>
</comment>
<reference evidence="1" key="2">
    <citation type="journal article" date="2021" name="Genome Biol. Evol.">
        <title>Developing a high-quality reference genome for a parasitic bivalve with doubly uniparental inheritance (Bivalvia: Unionida).</title>
        <authorList>
            <person name="Smith C.H."/>
        </authorList>
    </citation>
    <scope>NUCLEOTIDE SEQUENCE</scope>
    <source>
        <strain evidence="1">CHS0354</strain>
        <tissue evidence="1">Mantle</tissue>
    </source>
</reference>